<accession>A0A1I8F550</accession>
<sequence length="228" mass="24148">MPGCWTGPASSSRAVVDWSARTKMLRFCRRRRTSFARWFGRIGHRIGASSTYCDRLLRQLLSRHAEILACCDGHPVAEDSATTGAIDGRGVDEEACNGIGDNSSAFVRPATGGAAFAKCSPTAAPRSHSLSFAAPGAPPARLLRHEDSGADLAMCQELLDDMLRQVEQLAPGQRPRLNWRLACRPIAVAPGFVFSNAAPLPARHTACAGERRSGAPSLPGAIGASALS</sequence>
<reference evidence="2" key="1">
    <citation type="submission" date="2016-11" db="UniProtKB">
        <authorList>
            <consortium name="WormBaseParasite"/>
        </authorList>
    </citation>
    <scope>IDENTIFICATION</scope>
</reference>
<dbReference type="Proteomes" id="UP000095280">
    <property type="component" value="Unplaced"/>
</dbReference>
<protein>
    <submittedName>
        <fullName evidence="2">Transposase</fullName>
    </submittedName>
</protein>
<keyword evidence="1" id="KW-1185">Reference proteome</keyword>
<evidence type="ECO:0000313" key="1">
    <source>
        <dbReference type="Proteomes" id="UP000095280"/>
    </source>
</evidence>
<evidence type="ECO:0000313" key="2">
    <source>
        <dbReference type="WBParaSite" id="maker-unitig_20870-snap-gene-0.2-mRNA-1"/>
    </source>
</evidence>
<proteinExistence type="predicted"/>
<name>A0A1I8F550_9PLAT</name>
<dbReference type="AlphaFoldDB" id="A0A1I8F550"/>
<dbReference type="WBParaSite" id="maker-unitig_20870-snap-gene-0.2-mRNA-1">
    <property type="protein sequence ID" value="maker-unitig_20870-snap-gene-0.2-mRNA-1"/>
    <property type="gene ID" value="maker-unitig_20870-snap-gene-0.2"/>
</dbReference>
<organism evidence="1 2">
    <name type="scientific">Macrostomum lignano</name>
    <dbReference type="NCBI Taxonomy" id="282301"/>
    <lineage>
        <taxon>Eukaryota</taxon>
        <taxon>Metazoa</taxon>
        <taxon>Spiralia</taxon>
        <taxon>Lophotrochozoa</taxon>
        <taxon>Platyhelminthes</taxon>
        <taxon>Rhabditophora</taxon>
        <taxon>Macrostomorpha</taxon>
        <taxon>Macrostomida</taxon>
        <taxon>Macrostomidae</taxon>
        <taxon>Macrostomum</taxon>
    </lineage>
</organism>